<dbReference type="SUPFAM" id="SSF48225">
    <property type="entry name" value="Seven-hairpin glycosidases"/>
    <property type="match status" value="1"/>
</dbReference>
<keyword evidence="3 11" id="KW-0732">Signal</keyword>
<dbReference type="InterPro" id="IPR003137">
    <property type="entry name" value="PA_domain"/>
</dbReference>
<feature type="signal peptide" evidence="11">
    <location>
        <begin position="1"/>
        <end position="25"/>
    </location>
</feature>
<dbReference type="OrthoDB" id="8118055at2759"/>
<gene>
    <name evidence="14" type="ORF">ACHHYP_12658</name>
</gene>
<comment type="similarity">
    <text evidence="2 9">Belongs to the glycosyl hydrolase 47 family.</text>
</comment>
<dbReference type="GO" id="GO:1904380">
    <property type="term" value="P:endoplasmic reticulum mannose trimming"/>
    <property type="evidence" value="ECO:0007669"/>
    <property type="project" value="InterPro"/>
</dbReference>
<evidence type="ECO:0000256" key="9">
    <source>
        <dbReference type="RuleBase" id="RU361193"/>
    </source>
</evidence>
<dbReference type="Pfam" id="PF01532">
    <property type="entry name" value="Glyco_hydro_47"/>
    <property type="match status" value="1"/>
</dbReference>
<evidence type="ECO:0000259" key="12">
    <source>
        <dbReference type="PROSITE" id="PS51914"/>
    </source>
</evidence>
<dbReference type="Proteomes" id="UP000243579">
    <property type="component" value="Unassembled WGS sequence"/>
</dbReference>
<keyword evidence="4" id="KW-0256">Endoplasmic reticulum</keyword>
<evidence type="ECO:0000313" key="14">
    <source>
        <dbReference type="EMBL" id="OQR97129.1"/>
    </source>
</evidence>
<dbReference type="Pfam" id="PF02225">
    <property type="entry name" value="PA"/>
    <property type="match status" value="1"/>
</dbReference>
<dbReference type="EMBL" id="KM038873">
    <property type="protein sequence ID" value="AIG56334.1"/>
    <property type="molecule type" value="Genomic_DNA"/>
</dbReference>
<keyword evidence="8" id="KW-0106">Calcium</keyword>
<keyword evidence="6" id="KW-0325">Glycoprotein</keyword>
<evidence type="ECO:0000256" key="8">
    <source>
        <dbReference type="PIRSR" id="PIRSR601382-2"/>
    </source>
</evidence>
<dbReference type="InterPro" id="IPR046450">
    <property type="entry name" value="PA_dom_sf"/>
</dbReference>
<dbReference type="EMBL" id="JNBR01000122">
    <property type="protein sequence ID" value="OQR97129.1"/>
    <property type="molecule type" value="Genomic_DNA"/>
</dbReference>
<dbReference type="PRINTS" id="PR00747">
    <property type="entry name" value="GLYHDRLASE47"/>
</dbReference>
<proteinExistence type="inferred from homology"/>
<dbReference type="InterPro" id="IPR001382">
    <property type="entry name" value="Glyco_hydro_47"/>
</dbReference>
<feature type="active site" description="Proton donor" evidence="7">
    <location>
        <position position="503"/>
    </location>
</feature>
<reference evidence="13 15" key="1">
    <citation type="journal article" date="2014" name="Genome Biol. Evol.">
        <title>The secreted proteins of Achlya hypogyna and Thraustotheca clavata identify the ancestral oomycete secretome and reveal gene acquisitions by horizontal gene transfer.</title>
        <authorList>
            <person name="Misner I."/>
            <person name="Blouin N."/>
            <person name="Leonard G."/>
            <person name="Richards T.A."/>
            <person name="Lane C.E."/>
        </authorList>
    </citation>
    <scope>NUCLEOTIDE SEQUENCE</scope>
    <source>
        <strain evidence="13 15">ATCC 48635</strain>
    </source>
</reference>
<dbReference type="Gene3D" id="2.70.130.10">
    <property type="entry name" value="Mannose-6-phosphate receptor binding domain"/>
    <property type="match status" value="1"/>
</dbReference>
<organism evidence="13">
    <name type="scientific">Achlya hypogyna</name>
    <name type="common">Oomycete</name>
    <name type="synonym">Protoachlya hypogyna</name>
    <dbReference type="NCBI Taxonomy" id="1202772"/>
    <lineage>
        <taxon>Eukaryota</taxon>
        <taxon>Sar</taxon>
        <taxon>Stramenopiles</taxon>
        <taxon>Oomycota</taxon>
        <taxon>Saprolegniomycetes</taxon>
        <taxon>Saprolegniales</taxon>
        <taxon>Achlyaceae</taxon>
        <taxon>Achlya</taxon>
    </lineage>
</organism>
<evidence type="ECO:0000256" key="4">
    <source>
        <dbReference type="ARBA" id="ARBA00022824"/>
    </source>
</evidence>
<evidence type="ECO:0000256" key="3">
    <source>
        <dbReference type="ARBA" id="ARBA00022729"/>
    </source>
</evidence>
<protein>
    <recommendedName>
        <fullName evidence="9">alpha-1,2-Mannosidase</fullName>
        <ecNumber evidence="9">3.2.1.-</ecNumber>
    </recommendedName>
</protein>
<dbReference type="Gene3D" id="3.50.30.30">
    <property type="match status" value="1"/>
</dbReference>
<feature type="binding site" evidence="8">
    <location>
        <position position="609"/>
    </location>
    <ligand>
        <name>Ca(2+)</name>
        <dbReference type="ChEBI" id="CHEBI:29108"/>
    </ligand>
</feature>
<keyword evidence="15" id="KW-1185">Reference proteome</keyword>
<evidence type="ECO:0000256" key="1">
    <source>
        <dbReference type="ARBA" id="ARBA00004240"/>
    </source>
</evidence>
<dbReference type="GO" id="GO:0044322">
    <property type="term" value="C:endoplasmic reticulum quality control compartment"/>
    <property type="evidence" value="ECO:0007669"/>
    <property type="project" value="GOC"/>
</dbReference>
<feature type="active site" evidence="7">
    <location>
        <position position="408"/>
    </location>
</feature>
<evidence type="ECO:0000256" key="2">
    <source>
        <dbReference type="ARBA" id="ARBA00007658"/>
    </source>
</evidence>
<feature type="region of interest" description="Disordered" evidence="10">
    <location>
        <begin position="673"/>
        <end position="698"/>
    </location>
</feature>
<feature type="region of interest" description="Disordered" evidence="10">
    <location>
        <begin position="1028"/>
        <end position="1050"/>
    </location>
</feature>
<dbReference type="InterPro" id="IPR012341">
    <property type="entry name" value="6hp_glycosidase-like_sf"/>
</dbReference>
<dbReference type="PANTHER" id="PTHR45679:SF6">
    <property type="entry name" value="ER DEGRADATION-ENHANCING ALPHA-MANNOSIDASE-LIKE PROTEIN 2"/>
    <property type="match status" value="1"/>
</dbReference>
<comment type="subcellular location">
    <subcellularLocation>
        <location evidence="1">Endoplasmic reticulum</location>
    </subcellularLocation>
</comment>
<evidence type="ECO:0000256" key="10">
    <source>
        <dbReference type="SAM" id="MobiDB-lite"/>
    </source>
</evidence>
<dbReference type="InterPro" id="IPR044674">
    <property type="entry name" value="EDEM1/2/3"/>
</dbReference>
<feature type="region of interest" description="Disordered" evidence="10">
    <location>
        <begin position="1063"/>
        <end position="1085"/>
    </location>
</feature>
<feature type="active site" evidence="7">
    <location>
        <position position="525"/>
    </location>
</feature>
<accession>A0A0A7CPG3</accession>
<dbReference type="STRING" id="1202772.A0A0A7CPG3"/>
<sequence>MKRRAAVATPAVALLLLLQVAHVAGLTHVPRPSPAPTPVRAELKAGICRTYHMRGNWWHYEWCHERHVRQFTLDKITSQETSSIRIGAYFGGVDGDAAVARPYFAQVFLHGDMCRAAQVARNRSAEVRFSCCTFRPNETYIESVTEPRLCEYLVSICTPSACVKSMPHALAGDDEKAKKTQDLQATVRAMFYHAYDNYMRHAFPLDNLRPISCKGDTFELGKIPMLTLIDTLDTLVVFGDHAEFRRAVGLVLASANFNLNTEVSVFETTIRVLGGLLSAHIFATDPALRIYEPDAYTGGLLALAVDLADRLLPAFVTKTGIPYGTVNLRNGVPRGETTVASTAGAGSLTMEFTMLSVLTGNPVYALAARKAVRALFTRRSSLGLLGKHIDVDTGDWTETISGPGSNSDSFYEYLLKMHALFDDAESLAMFEHVYSPVMAHNKHGDWYCDVNMWDGCTGGAIPIFDNLVAFWPGMQTLLGEVESAAASANAYYQVWHKYGFLPEQFDVGRWRPKKATGNRYPLRPELIESTFHLHVATQDDSWLTAGAHFVQSLERFSKTDCGYASIADVESRAQEDDMPSFFLSETCKYLYLLFDTDNFVRRGNYVFTTEAHPFPAVSAAAVRAVLGAAADTDRPLVPTTKRRPPSCPRVPFHALVSFNATYEDVFEPVKARCEPERRKKPSSKKATPKPKAPQVLHGGPAHGDFYIDQLVGGFRARSVRFPGDALKVTNLGDPKIVVEFQSTDPARVAEFRIHSFESDSTQRCRLLVWEDGAVTDTVTCTGALFGPTKGDAANISLPHRPLVVAEPSRGCAPMAEVAPGAIVLVDRGDCFFDDKALRAQDAGAGAAVILNNDDELMIMAKSSSDIPADAVDIPVVMVAKSAQAVLIRSGVALSLELQPVPDTDEDFPYVVGSRYDLKVVGPHGWGLHLALKTSAATGLSSWSIGLLDTSAPAADDVDNSTADEAAPTSEGFSKVLRQLRELGFSDEALHLLENEDDPDLRLEALVEGLRDVGLDDMATQVAFKATNTKETAQPTAPESGDEAAAATADATCDAAERPLLAASDAAASDQADGIDDEVEIQALET</sequence>
<dbReference type="SUPFAM" id="SSF52025">
    <property type="entry name" value="PA domain"/>
    <property type="match status" value="1"/>
</dbReference>
<dbReference type="EC" id="3.2.1.-" evidence="9"/>
<dbReference type="GO" id="GO:0005975">
    <property type="term" value="P:carbohydrate metabolic process"/>
    <property type="evidence" value="ECO:0007669"/>
    <property type="project" value="InterPro"/>
</dbReference>
<evidence type="ECO:0000256" key="11">
    <source>
        <dbReference type="SAM" id="SignalP"/>
    </source>
</evidence>
<name>A0A0A7CPG3_ACHHY</name>
<evidence type="ECO:0000256" key="6">
    <source>
        <dbReference type="ARBA" id="ARBA00023180"/>
    </source>
</evidence>
<feature type="chain" id="PRO_5002038233" description="alpha-1,2-Mannosidase" evidence="11">
    <location>
        <begin position="26"/>
        <end position="1085"/>
    </location>
</feature>
<keyword evidence="9" id="KW-0378">Hydrolase</keyword>
<dbReference type="GO" id="GO:0004571">
    <property type="term" value="F:mannosyl-oligosaccharide 1,2-alpha-mannosidase activity"/>
    <property type="evidence" value="ECO:0007669"/>
    <property type="project" value="InterPro"/>
</dbReference>
<dbReference type="AlphaFoldDB" id="A0A0A7CPG3"/>
<keyword evidence="8" id="KW-0479">Metal-binding</keyword>
<dbReference type="Gene3D" id="1.50.10.10">
    <property type="match status" value="1"/>
</dbReference>
<feature type="active site" description="Proton donor" evidence="7">
    <location>
        <position position="267"/>
    </location>
</feature>
<keyword evidence="5" id="KW-1015">Disulfide bond</keyword>
<dbReference type="GO" id="GO:0005509">
    <property type="term" value="F:calcium ion binding"/>
    <property type="evidence" value="ECO:0007669"/>
    <property type="project" value="InterPro"/>
</dbReference>
<evidence type="ECO:0000313" key="15">
    <source>
        <dbReference type="Proteomes" id="UP000243579"/>
    </source>
</evidence>
<dbReference type="GO" id="GO:0016020">
    <property type="term" value="C:membrane"/>
    <property type="evidence" value="ECO:0007669"/>
    <property type="project" value="InterPro"/>
</dbReference>
<dbReference type="PROSITE" id="PS51914">
    <property type="entry name" value="MRH"/>
    <property type="match status" value="1"/>
</dbReference>
<feature type="compositionally biased region" description="Low complexity" evidence="10">
    <location>
        <begin position="1035"/>
        <end position="1050"/>
    </location>
</feature>
<feature type="domain" description="MRH" evidence="12">
    <location>
        <begin position="46"/>
        <end position="164"/>
    </location>
</feature>
<dbReference type="InterPro" id="IPR044865">
    <property type="entry name" value="MRH_dom"/>
</dbReference>
<evidence type="ECO:0000256" key="7">
    <source>
        <dbReference type="PIRSR" id="PIRSR601382-1"/>
    </source>
</evidence>
<feature type="compositionally biased region" description="Basic residues" evidence="10">
    <location>
        <begin position="678"/>
        <end position="688"/>
    </location>
</feature>
<evidence type="ECO:0000313" key="13">
    <source>
        <dbReference type="EMBL" id="AIG56334.1"/>
    </source>
</evidence>
<evidence type="ECO:0000256" key="5">
    <source>
        <dbReference type="ARBA" id="ARBA00023157"/>
    </source>
</evidence>
<dbReference type="InterPro" id="IPR036026">
    <property type="entry name" value="Seven-hairpin_glycosidases"/>
</dbReference>
<keyword evidence="9" id="KW-0326">Glycosidase</keyword>
<dbReference type="InterPro" id="IPR009011">
    <property type="entry name" value="Man6P_isomerase_rcpt-bd_dom_sf"/>
</dbReference>
<dbReference type="PANTHER" id="PTHR45679">
    <property type="entry name" value="ER DEGRADATION-ENHANCING ALPHA-MANNOSIDASE-LIKE PROTEIN 2"/>
    <property type="match status" value="1"/>
</dbReference>
<comment type="cofactor">
    <cofactor evidence="8">
        <name>Ca(2+)</name>
        <dbReference type="ChEBI" id="CHEBI:29108"/>
    </cofactor>
</comment>